<accession>A0A026WUS3</accession>
<keyword evidence="2" id="KW-1185">Reference proteome</keyword>
<dbReference type="OMA" id="ACHITRV"/>
<organism evidence="1 2">
    <name type="scientific">Ooceraea biroi</name>
    <name type="common">Clonal raider ant</name>
    <name type="synonym">Cerapachys biroi</name>
    <dbReference type="NCBI Taxonomy" id="2015173"/>
    <lineage>
        <taxon>Eukaryota</taxon>
        <taxon>Metazoa</taxon>
        <taxon>Ecdysozoa</taxon>
        <taxon>Arthropoda</taxon>
        <taxon>Hexapoda</taxon>
        <taxon>Insecta</taxon>
        <taxon>Pterygota</taxon>
        <taxon>Neoptera</taxon>
        <taxon>Endopterygota</taxon>
        <taxon>Hymenoptera</taxon>
        <taxon>Apocrita</taxon>
        <taxon>Aculeata</taxon>
        <taxon>Formicoidea</taxon>
        <taxon>Formicidae</taxon>
        <taxon>Dorylinae</taxon>
        <taxon>Ooceraea</taxon>
    </lineage>
</organism>
<dbReference type="AlphaFoldDB" id="A0A026WUS3"/>
<dbReference type="PANTHER" id="PTHR47326">
    <property type="entry name" value="TRANSPOSABLE ELEMENT TC3 TRANSPOSASE-LIKE PROTEIN"/>
    <property type="match status" value="1"/>
</dbReference>
<dbReference type="EMBL" id="KK107118">
    <property type="protein sequence ID" value="EZA58859.1"/>
    <property type="molecule type" value="Genomic_DNA"/>
</dbReference>
<evidence type="ECO:0000313" key="2">
    <source>
        <dbReference type="Proteomes" id="UP000053097"/>
    </source>
</evidence>
<sequence>IRCVQRARETGSLQPRRNDMCNARQHIRADDEERILRMFEENPGSSVRRAAHALGYSRYVVHRTLRQNALHPYHFQRVQQLLARDAEQRIYFCEGFLAQCRRNLLFPDRILWTDEATFTPNGIFNSRNFLLWQEKTPHAIRQTSFQHRWSITVWAGVIMDRVVSSRMR</sequence>
<dbReference type="GO" id="GO:0003676">
    <property type="term" value="F:nucleic acid binding"/>
    <property type="evidence" value="ECO:0007669"/>
    <property type="project" value="InterPro"/>
</dbReference>
<feature type="non-terminal residue" evidence="1">
    <location>
        <position position="1"/>
    </location>
</feature>
<gene>
    <name evidence="1" type="ORF">X777_01034</name>
</gene>
<dbReference type="PANTHER" id="PTHR47326:SF1">
    <property type="entry name" value="HTH PSQ-TYPE DOMAIN-CONTAINING PROTEIN"/>
    <property type="match status" value="1"/>
</dbReference>
<reference evidence="1 2" key="1">
    <citation type="journal article" date="2014" name="Curr. Biol.">
        <title>The genome of the clonal raider ant Cerapachys biroi.</title>
        <authorList>
            <person name="Oxley P.R."/>
            <person name="Ji L."/>
            <person name="Fetter-Pruneda I."/>
            <person name="McKenzie S.K."/>
            <person name="Li C."/>
            <person name="Hu H."/>
            <person name="Zhang G."/>
            <person name="Kronauer D.J."/>
        </authorList>
    </citation>
    <scope>NUCLEOTIDE SEQUENCE [LARGE SCALE GENOMIC DNA]</scope>
</reference>
<name>A0A026WUS3_OOCBI</name>
<evidence type="ECO:0000313" key="1">
    <source>
        <dbReference type="EMBL" id="EZA58859.1"/>
    </source>
</evidence>
<evidence type="ECO:0008006" key="3">
    <source>
        <dbReference type="Google" id="ProtNLM"/>
    </source>
</evidence>
<proteinExistence type="predicted"/>
<dbReference type="InterPro" id="IPR036397">
    <property type="entry name" value="RNaseH_sf"/>
</dbReference>
<dbReference type="Proteomes" id="UP000053097">
    <property type="component" value="Unassembled WGS sequence"/>
</dbReference>
<dbReference type="Gene3D" id="3.30.420.10">
    <property type="entry name" value="Ribonuclease H-like superfamily/Ribonuclease H"/>
    <property type="match status" value="1"/>
</dbReference>
<protein>
    <recommendedName>
        <fullName evidence="3">Transposase Tc1-like domain-containing protein</fullName>
    </recommendedName>
</protein>